<name>A0A8D8RM32_9HEMI</name>
<feature type="region of interest" description="Disordered" evidence="1">
    <location>
        <begin position="219"/>
        <end position="243"/>
    </location>
</feature>
<dbReference type="EMBL" id="HBUF01170207">
    <property type="protein sequence ID" value="CAG6652132.1"/>
    <property type="molecule type" value="Transcribed_RNA"/>
</dbReference>
<feature type="compositionally biased region" description="Polar residues" evidence="1">
    <location>
        <begin position="266"/>
        <end position="278"/>
    </location>
</feature>
<proteinExistence type="predicted"/>
<organism evidence="3">
    <name type="scientific">Cacopsylla melanoneura</name>
    <dbReference type="NCBI Taxonomy" id="428564"/>
    <lineage>
        <taxon>Eukaryota</taxon>
        <taxon>Metazoa</taxon>
        <taxon>Ecdysozoa</taxon>
        <taxon>Arthropoda</taxon>
        <taxon>Hexapoda</taxon>
        <taxon>Insecta</taxon>
        <taxon>Pterygota</taxon>
        <taxon>Neoptera</taxon>
        <taxon>Paraneoptera</taxon>
        <taxon>Hemiptera</taxon>
        <taxon>Sternorrhyncha</taxon>
        <taxon>Psylloidea</taxon>
        <taxon>Psyllidae</taxon>
        <taxon>Psyllinae</taxon>
        <taxon>Cacopsylla</taxon>
    </lineage>
</organism>
<evidence type="ECO:0000256" key="2">
    <source>
        <dbReference type="SAM" id="Phobius"/>
    </source>
</evidence>
<feature type="region of interest" description="Disordered" evidence="1">
    <location>
        <begin position="256"/>
        <end position="278"/>
    </location>
</feature>
<dbReference type="EMBL" id="HBUF01638957">
    <property type="protein sequence ID" value="CAG6784641.1"/>
    <property type="molecule type" value="Transcribed_RNA"/>
</dbReference>
<keyword evidence="2" id="KW-0812">Transmembrane</keyword>
<dbReference type="EMBL" id="HBUF01305949">
    <property type="protein sequence ID" value="CAG6692131.1"/>
    <property type="molecule type" value="Transcribed_RNA"/>
</dbReference>
<dbReference type="EMBL" id="HBUF01305950">
    <property type="protein sequence ID" value="CAG6692133.1"/>
    <property type="molecule type" value="Transcribed_RNA"/>
</dbReference>
<evidence type="ECO:0000256" key="1">
    <source>
        <dbReference type="SAM" id="MobiDB-lite"/>
    </source>
</evidence>
<protein>
    <submittedName>
        <fullName evidence="3">Uncharacterized protein</fullName>
    </submittedName>
</protein>
<evidence type="ECO:0000313" key="3">
    <source>
        <dbReference type="EMBL" id="CAG6652132.1"/>
    </source>
</evidence>
<feature type="transmembrane region" description="Helical" evidence="2">
    <location>
        <begin position="63"/>
        <end position="84"/>
    </location>
</feature>
<reference evidence="3" key="1">
    <citation type="submission" date="2021-05" db="EMBL/GenBank/DDBJ databases">
        <authorList>
            <person name="Alioto T."/>
            <person name="Alioto T."/>
            <person name="Gomez Garrido J."/>
        </authorList>
    </citation>
    <scope>NUCLEOTIDE SEQUENCE</scope>
</reference>
<sequence length="339" mass="36742">MGNPDYNIAATVHSLNNGRQGSSTRVPFQQSTTWTAKMQENGTNTSSPWKFGSWMIPAQHFPILIAILIGVLIIMLFILALILWRCCISPHYKEDYGVKMPGDDEGPHLEPQPNHVVSMLPNHSAVFLDPKSGQLLICANRVLNPRPGDLISSHWLCTNAVPRSWSAPIHEAQSLPADMDGSRTRGPPNSASINENCPEPHISEFNPQVSSSIALHEVISPGGRSSRSGGEGGGGTLDGGGGGGFEVSELKCRSLPSTMRPKKSAIASSVVPSGSTADNSSELYAKVNFSKKKRNRMRNNEAAIIALSKSRSQFFHHHKDTDSLVDNEAVIVYDERTAL</sequence>
<dbReference type="EMBL" id="HBUF01638956">
    <property type="protein sequence ID" value="CAG6784639.1"/>
    <property type="molecule type" value="Transcribed_RNA"/>
</dbReference>
<keyword evidence="2" id="KW-1133">Transmembrane helix</keyword>
<dbReference type="AlphaFoldDB" id="A0A8D8RM32"/>
<keyword evidence="2" id="KW-0472">Membrane</keyword>
<feature type="compositionally biased region" description="Gly residues" evidence="1">
    <location>
        <begin position="229"/>
        <end position="243"/>
    </location>
</feature>
<dbReference type="EMBL" id="HBUF01305946">
    <property type="protein sequence ID" value="CAG6692125.1"/>
    <property type="molecule type" value="Transcribed_RNA"/>
</dbReference>
<dbReference type="EMBL" id="HBUF01170206">
    <property type="protein sequence ID" value="CAG6652131.1"/>
    <property type="molecule type" value="Transcribed_RNA"/>
</dbReference>
<accession>A0A8D8RM32</accession>